<evidence type="ECO:0000313" key="1">
    <source>
        <dbReference type="EMBL" id="WTT16090.1"/>
    </source>
</evidence>
<protein>
    <submittedName>
        <fullName evidence="1">SMI1/KNR4 family protein</fullName>
    </submittedName>
</protein>
<accession>A0AAU1ZX33</accession>
<reference evidence="1" key="1">
    <citation type="submission" date="2022-10" db="EMBL/GenBank/DDBJ databases">
        <title>The complete genomes of actinobacterial strains from the NBC collection.</title>
        <authorList>
            <person name="Joergensen T.S."/>
            <person name="Alvarez Arevalo M."/>
            <person name="Sterndorff E.B."/>
            <person name="Faurdal D."/>
            <person name="Vuksanovic O."/>
            <person name="Mourched A.-S."/>
            <person name="Charusanti P."/>
            <person name="Shaw S."/>
            <person name="Blin K."/>
            <person name="Weber T."/>
        </authorList>
    </citation>
    <scope>NUCLEOTIDE SEQUENCE</scope>
    <source>
        <strain evidence="1">NBC_00093</strain>
    </source>
</reference>
<organism evidence="1">
    <name type="scientific">Streptomyces sp. NBC_00093</name>
    <dbReference type="NCBI Taxonomy" id="2975649"/>
    <lineage>
        <taxon>Bacteria</taxon>
        <taxon>Bacillati</taxon>
        <taxon>Actinomycetota</taxon>
        <taxon>Actinomycetes</taxon>
        <taxon>Kitasatosporales</taxon>
        <taxon>Streptomycetaceae</taxon>
        <taxon>Streptomyces</taxon>
    </lineage>
</organism>
<dbReference type="AlphaFoldDB" id="A0AAU1ZX33"/>
<proteinExistence type="predicted"/>
<dbReference type="SUPFAM" id="SSF160631">
    <property type="entry name" value="SMI1/KNR4-like"/>
    <property type="match status" value="1"/>
</dbReference>
<name>A0AAU1ZX33_9ACTN</name>
<dbReference type="InterPro" id="IPR037883">
    <property type="entry name" value="Knr4/Smi1-like_sf"/>
</dbReference>
<sequence>MVWVDRIVQAVGWQPMEINIAWSDLESRLGTRLPGDFKEFCEVFGAGEFSGYLEVYASSGGPSLKVIDWLEDINLTLREDPEAVETFLPYGIYTPGGKGLLPWGGTVNASEFGWFVDGGSPEEWRVVAQEEMGGWNKFEMSMSEFVFRVLTDVEFEEFTVADLVDPPYFQPEV</sequence>
<gene>
    <name evidence="1" type="ORF">OHA22_11385</name>
</gene>
<dbReference type="EMBL" id="CP108222">
    <property type="protein sequence ID" value="WTT16090.1"/>
    <property type="molecule type" value="Genomic_DNA"/>
</dbReference>
<dbReference type="Gene3D" id="3.40.1580.10">
    <property type="entry name" value="SMI1/KNR4-like"/>
    <property type="match status" value="1"/>
</dbReference>